<keyword evidence="1" id="KW-0472">Membrane</keyword>
<evidence type="ECO:0000256" key="1">
    <source>
        <dbReference type="SAM" id="Phobius"/>
    </source>
</evidence>
<protein>
    <submittedName>
        <fullName evidence="2">Uncharacterized protein</fullName>
    </submittedName>
</protein>
<dbReference type="AlphaFoldDB" id="A0A0M6ZNL2"/>
<evidence type="ECO:0000313" key="3">
    <source>
        <dbReference type="Proteomes" id="UP000049983"/>
    </source>
</evidence>
<dbReference type="EMBL" id="CXWC01000011">
    <property type="protein sequence ID" value="CTQ72308.1"/>
    <property type="molecule type" value="Genomic_DNA"/>
</dbReference>
<dbReference type="Proteomes" id="UP000049983">
    <property type="component" value="Unassembled WGS sequence"/>
</dbReference>
<dbReference type="RefSeq" id="WP_158510313.1">
    <property type="nucleotide sequence ID" value="NZ_CXWA01000006.1"/>
</dbReference>
<keyword evidence="1" id="KW-0812">Transmembrane</keyword>
<gene>
    <name evidence="2" type="ORF">LA5096_03190</name>
</gene>
<dbReference type="STRING" id="311410.LA5095_00049"/>
<feature type="transmembrane region" description="Helical" evidence="1">
    <location>
        <begin position="31"/>
        <end position="51"/>
    </location>
</feature>
<accession>A0A0M6ZNL2</accession>
<sequence>MLIAMVSGGFVAVTGYLWLGLKFLSKSWFNLDLVWALSLVVVGVFGIYSAYYGH</sequence>
<organism evidence="2 3">
    <name type="scientific">Roseibium album</name>
    <dbReference type="NCBI Taxonomy" id="311410"/>
    <lineage>
        <taxon>Bacteria</taxon>
        <taxon>Pseudomonadati</taxon>
        <taxon>Pseudomonadota</taxon>
        <taxon>Alphaproteobacteria</taxon>
        <taxon>Hyphomicrobiales</taxon>
        <taxon>Stappiaceae</taxon>
        <taxon>Roseibium</taxon>
    </lineage>
</organism>
<keyword evidence="1" id="KW-1133">Transmembrane helix</keyword>
<keyword evidence="3" id="KW-1185">Reference proteome</keyword>
<dbReference type="GeneID" id="97673628"/>
<reference evidence="3" key="1">
    <citation type="submission" date="2015-07" db="EMBL/GenBank/DDBJ databases">
        <authorList>
            <person name="Rodrigo-Torres Lidia"/>
            <person name="Arahal R.David."/>
        </authorList>
    </citation>
    <scope>NUCLEOTIDE SEQUENCE [LARGE SCALE GENOMIC DNA]</scope>
    <source>
        <strain evidence="3">CECT 5096</strain>
    </source>
</reference>
<proteinExistence type="predicted"/>
<name>A0A0M6ZNL2_9HYPH</name>
<feature type="transmembrane region" description="Helical" evidence="1">
    <location>
        <begin position="6"/>
        <end position="24"/>
    </location>
</feature>
<evidence type="ECO:0000313" key="2">
    <source>
        <dbReference type="EMBL" id="CTQ72308.1"/>
    </source>
</evidence>